<comment type="caution">
    <text evidence="1">The sequence shown here is derived from an EMBL/GenBank/DDBJ whole genome shotgun (WGS) entry which is preliminary data.</text>
</comment>
<name>A0ABD0U1S2_DENTH</name>
<proteinExistence type="predicted"/>
<accession>A0ABD0U1S2</accession>
<dbReference type="AlphaFoldDB" id="A0ABD0U1S2"/>
<dbReference type="Proteomes" id="UP001552299">
    <property type="component" value="Unassembled WGS sequence"/>
</dbReference>
<organism evidence="1 2">
    <name type="scientific">Dendrobium thyrsiflorum</name>
    <name type="common">Pinecone-like raceme dendrobium</name>
    <name type="synonym">Orchid</name>
    <dbReference type="NCBI Taxonomy" id="117978"/>
    <lineage>
        <taxon>Eukaryota</taxon>
        <taxon>Viridiplantae</taxon>
        <taxon>Streptophyta</taxon>
        <taxon>Embryophyta</taxon>
        <taxon>Tracheophyta</taxon>
        <taxon>Spermatophyta</taxon>
        <taxon>Magnoliopsida</taxon>
        <taxon>Liliopsida</taxon>
        <taxon>Asparagales</taxon>
        <taxon>Orchidaceae</taxon>
        <taxon>Epidendroideae</taxon>
        <taxon>Malaxideae</taxon>
        <taxon>Dendrobiinae</taxon>
        <taxon>Dendrobium</taxon>
    </lineage>
</organism>
<reference evidence="1 2" key="1">
    <citation type="journal article" date="2024" name="Plant Biotechnol. J.">
        <title>Dendrobium thyrsiflorum genome and its molecular insights into genes involved in important horticultural traits.</title>
        <authorList>
            <person name="Chen B."/>
            <person name="Wang J.Y."/>
            <person name="Zheng P.J."/>
            <person name="Li K.L."/>
            <person name="Liang Y.M."/>
            <person name="Chen X.F."/>
            <person name="Zhang C."/>
            <person name="Zhao X."/>
            <person name="He X."/>
            <person name="Zhang G.Q."/>
            <person name="Liu Z.J."/>
            <person name="Xu Q."/>
        </authorList>
    </citation>
    <scope>NUCLEOTIDE SEQUENCE [LARGE SCALE GENOMIC DNA]</scope>
    <source>
        <strain evidence="1">GZMU011</strain>
    </source>
</reference>
<evidence type="ECO:0000313" key="2">
    <source>
        <dbReference type="Proteomes" id="UP001552299"/>
    </source>
</evidence>
<sequence>MVDDETLSDLDLEDLENEIYKEDAMLVVREQSIPSTWHRHSELENEGDGDDIIGFNDLDAFGSVDFDEVRLGDSTYEDSFDDANLGDI</sequence>
<dbReference type="EMBL" id="JANQDX010000018">
    <property type="protein sequence ID" value="KAL0905808.1"/>
    <property type="molecule type" value="Genomic_DNA"/>
</dbReference>
<gene>
    <name evidence="1" type="ORF">M5K25_024246</name>
</gene>
<evidence type="ECO:0000313" key="1">
    <source>
        <dbReference type="EMBL" id="KAL0905808.1"/>
    </source>
</evidence>
<protein>
    <submittedName>
        <fullName evidence="1">Uncharacterized protein</fullName>
    </submittedName>
</protein>
<keyword evidence="2" id="KW-1185">Reference proteome</keyword>